<comment type="pathway">
    <text evidence="3 10">Protein modification; protein glycosylation.</text>
</comment>
<sequence length="531" mass="59196">MLAQSVQNYILFIVLACLLLVSQAHGFTRESGSGRVGSSSYSGLVNTNVIRTIDLKSLPTVYEQVGVVVQNEHDSKVFKSYTVVVPYFKQIHLAHIGVRERKGGVELDVTQLEKPSGNDTALSAPVLYRATLKRALQPGEKISLNIDTVYLNTVLPRPAMVKQSDDQKWEWAEDLLVSSVYPTRKQKTVVNTRGVITSFAKVTEGGGSSKNGRSVTFGPFTSDMMAKLEGVQANVRFRDNSEQLEALTHRREYFVSHWGNDLNILEYYALRNRAPAIEDGFDKVKQTMSKFTKSRDNFVKTLLLKVPADARQMYVVDEIGNVSTSAVTGRRRIKGELPFKVMQLKPRYPLAGGWNYTWWHGYSVPLSSYLRIDSRNGNQHLLRVPFIGALTGSASQEEEISLSAIDSHNTASSNYELRITLPEGASNVNVHLPFAVDSMRMEPLSYYFDSTGRTVVVIEQRNVAPDSNKEYVLVTYSYSALSLWKKPLVIAGVIFTLFVMASAISRTQLGLLPLKNGNASSKIMKKSTKTE</sequence>
<gene>
    <name evidence="11" type="ORF">COEREDRAFT_79054</name>
</gene>
<accession>A0A2G5BL97</accession>
<evidence type="ECO:0000256" key="1">
    <source>
        <dbReference type="ARBA" id="ARBA00002791"/>
    </source>
</evidence>
<dbReference type="InterPro" id="IPR007676">
    <property type="entry name" value="Ribophorin_I"/>
</dbReference>
<keyword evidence="12" id="KW-1185">Reference proteome</keyword>
<evidence type="ECO:0000256" key="2">
    <source>
        <dbReference type="ARBA" id="ARBA00004115"/>
    </source>
</evidence>
<evidence type="ECO:0000256" key="6">
    <source>
        <dbReference type="ARBA" id="ARBA00022729"/>
    </source>
</evidence>
<dbReference type="GO" id="GO:0018279">
    <property type="term" value="P:protein N-linked glycosylation via asparagine"/>
    <property type="evidence" value="ECO:0007669"/>
    <property type="project" value="TreeGrafter"/>
</dbReference>
<comment type="subunit">
    <text evidence="10">Component of the oligosaccharyltransferase (OST) complex.</text>
</comment>
<keyword evidence="5" id="KW-0812">Transmembrane</keyword>
<dbReference type="EMBL" id="KZ303486">
    <property type="protein sequence ID" value="PIA19789.1"/>
    <property type="molecule type" value="Genomic_DNA"/>
</dbReference>
<keyword evidence="7 10" id="KW-0256">Endoplasmic reticulum</keyword>
<dbReference type="Proteomes" id="UP000242474">
    <property type="component" value="Unassembled WGS sequence"/>
</dbReference>
<evidence type="ECO:0000256" key="5">
    <source>
        <dbReference type="ARBA" id="ARBA00022692"/>
    </source>
</evidence>
<reference evidence="11 12" key="1">
    <citation type="journal article" date="2015" name="Genome Biol. Evol.">
        <title>Phylogenomic analyses indicate that early fungi evolved digesting cell walls of algal ancestors of land plants.</title>
        <authorList>
            <person name="Chang Y."/>
            <person name="Wang S."/>
            <person name="Sekimoto S."/>
            <person name="Aerts A.L."/>
            <person name="Choi C."/>
            <person name="Clum A."/>
            <person name="LaButti K.M."/>
            <person name="Lindquist E.A."/>
            <person name="Yee Ngan C."/>
            <person name="Ohm R.A."/>
            <person name="Salamov A.A."/>
            <person name="Grigoriev I.V."/>
            <person name="Spatafora J.W."/>
            <person name="Berbee M.L."/>
        </authorList>
    </citation>
    <scope>NUCLEOTIDE SEQUENCE [LARGE SCALE GENOMIC DNA]</scope>
    <source>
        <strain evidence="11 12">NRRL 1564</strain>
    </source>
</reference>
<evidence type="ECO:0000256" key="3">
    <source>
        <dbReference type="ARBA" id="ARBA00004922"/>
    </source>
</evidence>
<organism evidence="11 12">
    <name type="scientific">Coemansia reversa (strain ATCC 12441 / NRRL 1564)</name>
    <dbReference type="NCBI Taxonomy" id="763665"/>
    <lineage>
        <taxon>Eukaryota</taxon>
        <taxon>Fungi</taxon>
        <taxon>Fungi incertae sedis</taxon>
        <taxon>Zoopagomycota</taxon>
        <taxon>Kickxellomycotina</taxon>
        <taxon>Kickxellomycetes</taxon>
        <taxon>Kickxellales</taxon>
        <taxon>Kickxellaceae</taxon>
        <taxon>Coemansia</taxon>
    </lineage>
</organism>
<evidence type="ECO:0000256" key="4">
    <source>
        <dbReference type="ARBA" id="ARBA00008905"/>
    </source>
</evidence>
<protein>
    <recommendedName>
        <fullName evidence="10">Dolichyl-diphosphooligosaccharide--protein glycosyltransferase subunit 1</fullName>
    </recommendedName>
</protein>
<comment type="similarity">
    <text evidence="4 10">Belongs to the OST1 family.</text>
</comment>
<evidence type="ECO:0000256" key="10">
    <source>
        <dbReference type="RuleBase" id="RU361143"/>
    </source>
</evidence>
<comment type="function">
    <text evidence="1 10">Subunit of the oligosaccharyl transferase (OST) complex that catalyzes the initial transfer of a defined glycan (Glc(3)Man(9)GlcNAc(2) in eukaryotes) from the lipid carrier dolichol-pyrophosphate to an asparagine residue within an Asn-X-Ser/Thr consensus motif in nascent polypeptide chains, the first step in protein N-glycosylation. N-glycosylation occurs cotranslationally and the complex associates with the Sec61 complex at the channel-forming translocon complex that mediates protein translocation across the endoplasmic reticulum (ER). All subunits are required for a maximal enzyme activity.</text>
</comment>
<dbReference type="Pfam" id="PF04597">
    <property type="entry name" value="Ribophorin_I"/>
    <property type="match status" value="1"/>
</dbReference>
<dbReference type="UniPathway" id="UPA00378"/>
<dbReference type="STRING" id="763665.A0A2G5BL97"/>
<evidence type="ECO:0000256" key="7">
    <source>
        <dbReference type="ARBA" id="ARBA00022824"/>
    </source>
</evidence>
<keyword evidence="9" id="KW-0472">Membrane</keyword>
<dbReference type="OrthoDB" id="310030at2759"/>
<name>A0A2G5BL97_COERN</name>
<evidence type="ECO:0000313" key="12">
    <source>
        <dbReference type="Proteomes" id="UP000242474"/>
    </source>
</evidence>
<dbReference type="PANTHER" id="PTHR21049:SF0">
    <property type="entry name" value="DOLICHYL-DIPHOSPHOOLIGOSACCHARIDE--PROTEIN GLYCOSYLTRANSFERASE SUBUNIT 1"/>
    <property type="match status" value="1"/>
</dbReference>
<evidence type="ECO:0000256" key="8">
    <source>
        <dbReference type="ARBA" id="ARBA00022989"/>
    </source>
</evidence>
<dbReference type="AlphaFoldDB" id="A0A2G5BL97"/>
<keyword evidence="8" id="KW-1133">Transmembrane helix</keyword>
<feature type="signal peptide" evidence="10">
    <location>
        <begin position="1"/>
        <end position="26"/>
    </location>
</feature>
<keyword evidence="6 10" id="KW-0732">Signal</keyword>
<dbReference type="GO" id="GO:0008250">
    <property type="term" value="C:oligosaccharyltransferase complex"/>
    <property type="evidence" value="ECO:0007669"/>
    <property type="project" value="UniProtKB-UniRule"/>
</dbReference>
<feature type="chain" id="PRO_5013422624" description="Dolichyl-diphosphooligosaccharide--protein glycosyltransferase subunit 1" evidence="10">
    <location>
        <begin position="27"/>
        <end position="531"/>
    </location>
</feature>
<proteinExistence type="inferred from homology"/>
<comment type="subcellular location">
    <subcellularLocation>
        <location evidence="2 10">Endoplasmic reticulum membrane</location>
        <topology evidence="2 10">Single-pass type I membrane protein</topology>
    </subcellularLocation>
</comment>
<evidence type="ECO:0000256" key="9">
    <source>
        <dbReference type="ARBA" id="ARBA00023136"/>
    </source>
</evidence>
<evidence type="ECO:0000313" key="11">
    <source>
        <dbReference type="EMBL" id="PIA19789.1"/>
    </source>
</evidence>
<dbReference type="PANTHER" id="PTHR21049">
    <property type="entry name" value="RIBOPHORIN I"/>
    <property type="match status" value="1"/>
</dbReference>